<dbReference type="NCBIfam" id="TIGR01549">
    <property type="entry name" value="HAD-SF-IA-v1"/>
    <property type="match status" value="1"/>
</dbReference>
<evidence type="ECO:0000256" key="1">
    <source>
        <dbReference type="ARBA" id="ARBA00022801"/>
    </source>
</evidence>
<dbReference type="InterPro" id="IPR023214">
    <property type="entry name" value="HAD_sf"/>
</dbReference>
<organism evidence="2 3">
    <name type="scientific">Treponema pallidum subsp. pertenue (strain Gauthier)</name>
    <dbReference type="NCBI Taxonomy" id="491080"/>
    <lineage>
        <taxon>Bacteria</taxon>
        <taxon>Pseudomonadati</taxon>
        <taxon>Spirochaetota</taxon>
        <taxon>Spirochaetia</taxon>
        <taxon>Spirochaetales</taxon>
        <taxon>Treponemataceae</taxon>
        <taxon>Treponema</taxon>
    </lineage>
</organism>
<dbReference type="SUPFAM" id="SSF56784">
    <property type="entry name" value="HAD-like"/>
    <property type="match status" value="1"/>
</dbReference>
<accession>A0AAU8PXP4</accession>
<dbReference type="KEGG" id="tpg:TPEGAU_0407"/>
<dbReference type="Gene3D" id="3.40.50.1000">
    <property type="entry name" value="HAD superfamily/HAD-like"/>
    <property type="match status" value="1"/>
</dbReference>
<dbReference type="PANTHER" id="PTHR43316">
    <property type="entry name" value="HYDROLASE, HALOACID DELAHOGENASE-RELATED"/>
    <property type="match status" value="1"/>
</dbReference>
<evidence type="ECO:0000313" key="3">
    <source>
        <dbReference type="Proteomes" id="UP000008192"/>
    </source>
</evidence>
<dbReference type="EMBL" id="CP002376">
    <property type="protein sequence ID" value="AEZ59666.1"/>
    <property type="molecule type" value="Genomic_DNA"/>
</dbReference>
<dbReference type="Proteomes" id="UP000008192">
    <property type="component" value="Chromosome"/>
</dbReference>
<sequence>MGKPRFRAVAFDIDGTLYPGWRLALRVMPFMIRNARLMRAFRAVRQELRREQRTALIPFEDFFFAQATRIAPRVGLSAEEVRAFLDTALYRGWRRHFLHIKPFPHVLSSVLELRRHGLKIALLSDFPPSQKGCLWGVRALCDVTLGTEEIGSLKPSPRAFYALAQRLNLRCEEILYVGNSVHDVEGAHAAGMRIACVRRPFTSLRVRRSADWLFSDYRTLCAYVIA</sequence>
<dbReference type="PANTHER" id="PTHR43316:SF3">
    <property type="entry name" value="HALOACID DEHALOGENASE, TYPE II (AFU_ORTHOLOGUE AFUA_2G07750)-RELATED"/>
    <property type="match status" value="1"/>
</dbReference>
<gene>
    <name evidence="2" type="ordered locus">TPEGAU_0407</name>
</gene>
<reference evidence="3" key="1">
    <citation type="journal article" date="2012" name="PLoS Negl. Trop. Dis.">
        <title>Whole genome sequences of three Treponema pallidum ssp. pertenue strains: yaws and syphilis treponemes differ in less than 0.2% of the genome sequence.</title>
        <authorList>
            <person name="Cejkova D."/>
            <person name="Zobanikova M."/>
            <person name="Chen L."/>
            <person name="Pospisilova P."/>
            <person name="Strouhal M."/>
            <person name="Qin X."/>
            <person name="Mikalova L."/>
            <person name="Norris S.J."/>
            <person name="Muzny D.M."/>
            <person name="Gibbs R.A."/>
            <person name="Fulton L.L."/>
            <person name="Sodergren E."/>
            <person name="Weinstock G.M."/>
            <person name="Smajs D."/>
        </authorList>
    </citation>
    <scope>NUCLEOTIDE SEQUENCE [LARGE SCALE GENOMIC DNA]</scope>
    <source>
        <strain evidence="3">Gauthier</strain>
    </source>
</reference>
<protein>
    <submittedName>
        <fullName evidence="2">HAD family hydrolase</fullName>
    </submittedName>
</protein>
<dbReference type="InterPro" id="IPR036412">
    <property type="entry name" value="HAD-like_sf"/>
</dbReference>
<dbReference type="GO" id="GO:0016787">
    <property type="term" value="F:hydrolase activity"/>
    <property type="evidence" value="ECO:0007669"/>
    <property type="project" value="UniProtKB-KW"/>
</dbReference>
<name>A0AAU8PXP4_TREPG</name>
<dbReference type="SFLD" id="SFLDG01129">
    <property type="entry name" value="C1.5:_HAD__Beta-PGM__Phosphata"/>
    <property type="match status" value="1"/>
</dbReference>
<keyword evidence="1 2" id="KW-0378">Hydrolase</keyword>
<dbReference type="Pfam" id="PF00702">
    <property type="entry name" value="Hydrolase"/>
    <property type="match status" value="1"/>
</dbReference>
<dbReference type="RefSeq" id="WP_013945063.1">
    <property type="nucleotide sequence ID" value="NC_016843.1"/>
</dbReference>
<dbReference type="GeneID" id="93876181"/>
<dbReference type="AlphaFoldDB" id="A0AAU8PXP4"/>
<evidence type="ECO:0000313" key="2">
    <source>
        <dbReference type="EMBL" id="AEZ59666.1"/>
    </source>
</evidence>
<dbReference type="SFLD" id="SFLDS00003">
    <property type="entry name" value="Haloacid_Dehalogenase"/>
    <property type="match status" value="1"/>
</dbReference>
<dbReference type="PRINTS" id="PR00413">
    <property type="entry name" value="HADHALOGNASE"/>
</dbReference>
<dbReference type="InterPro" id="IPR006439">
    <property type="entry name" value="HAD-SF_hydro_IA"/>
</dbReference>
<dbReference type="InterPro" id="IPR051540">
    <property type="entry name" value="S-2-haloacid_dehalogenase"/>
</dbReference>
<proteinExistence type="predicted"/>